<feature type="compositionally biased region" description="Basic and acidic residues" evidence="2">
    <location>
        <begin position="116"/>
        <end position="131"/>
    </location>
</feature>
<protein>
    <recommendedName>
        <fullName evidence="3">Crossover junction endonuclease MUS81-like HHH domain-containing protein</fullName>
    </recommendedName>
</protein>
<organism evidence="4">
    <name type="scientific">Aphanomyces invadans</name>
    <dbReference type="NCBI Taxonomy" id="157072"/>
    <lineage>
        <taxon>Eukaryota</taxon>
        <taxon>Sar</taxon>
        <taxon>Stramenopiles</taxon>
        <taxon>Oomycota</taxon>
        <taxon>Saprolegniomycetes</taxon>
        <taxon>Saprolegniales</taxon>
        <taxon>Verrucalvaceae</taxon>
        <taxon>Aphanomyces</taxon>
    </lineage>
</organism>
<dbReference type="GO" id="GO:0003887">
    <property type="term" value="F:DNA-directed DNA polymerase activity"/>
    <property type="evidence" value="ECO:0007669"/>
    <property type="project" value="InterPro"/>
</dbReference>
<feature type="domain" description="Crossover junction endonuclease MUS81-like HHH" evidence="3">
    <location>
        <begin position="138"/>
        <end position="206"/>
    </location>
</feature>
<feature type="region of interest" description="Disordered" evidence="2">
    <location>
        <begin position="62"/>
        <end position="136"/>
    </location>
</feature>
<feature type="active site" description="Nucleophile; Schiff-base intermediate with DNA; for 5'-dRP lyase activity" evidence="1">
    <location>
        <position position="198"/>
    </location>
</feature>
<accession>A0A024TP07</accession>
<evidence type="ECO:0000259" key="3">
    <source>
        <dbReference type="Pfam" id="PF14716"/>
    </source>
</evidence>
<reference evidence="4" key="1">
    <citation type="submission" date="2013-12" db="EMBL/GenBank/DDBJ databases">
        <title>The Genome Sequence of Aphanomyces invadans NJM9701.</title>
        <authorList>
            <consortium name="The Broad Institute Genomics Platform"/>
            <person name="Russ C."/>
            <person name="Tyler B."/>
            <person name="van West P."/>
            <person name="Dieguez-Uribeondo J."/>
            <person name="Young S.K."/>
            <person name="Zeng Q."/>
            <person name="Gargeya S."/>
            <person name="Fitzgerald M."/>
            <person name="Abouelleil A."/>
            <person name="Alvarado L."/>
            <person name="Chapman S.B."/>
            <person name="Gainer-Dewar J."/>
            <person name="Goldberg J."/>
            <person name="Griggs A."/>
            <person name="Gujja S."/>
            <person name="Hansen M."/>
            <person name="Howarth C."/>
            <person name="Imamovic A."/>
            <person name="Ireland A."/>
            <person name="Larimer J."/>
            <person name="McCowan C."/>
            <person name="Murphy C."/>
            <person name="Pearson M."/>
            <person name="Poon T.W."/>
            <person name="Priest M."/>
            <person name="Roberts A."/>
            <person name="Saif S."/>
            <person name="Shea T."/>
            <person name="Sykes S."/>
            <person name="Wortman J."/>
            <person name="Nusbaum C."/>
            <person name="Birren B."/>
        </authorList>
    </citation>
    <scope>NUCLEOTIDE SEQUENCE [LARGE SCALE GENOMIC DNA]</scope>
    <source>
        <strain evidence="4">NJM9701</strain>
    </source>
</reference>
<sequence length="219" mass="24100">MYNQVVAQAAVTHLLELCKAEGVDVPTDTTTCVIQAGNALNATYREGEYHLQDALTAMRKKFGVVKPEPKRHKKLRNSRSNHKVREGHESDEKHAVSYDTPTPPDQGNGQPNDDVNVDKDGRSTGQKKRENLPATVPKNQPLAKLFTELAGFEYKRGDSQKGTAHMHIAKIIRACDEEITSGQQAMAMKGIGKPSAAKIDEYLSSGMVQELEDFRTGNA</sequence>
<dbReference type="eggNOG" id="ENOG502RZNP">
    <property type="taxonomic scope" value="Eukaryota"/>
</dbReference>
<dbReference type="PANTHER" id="PTHR11276:SF42">
    <property type="entry name" value="DNA POLYMERASE BETA"/>
    <property type="match status" value="1"/>
</dbReference>
<dbReference type="VEuPathDB" id="FungiDB:H310_10904"/>
<dbReference type="InterPro" id="IPR010996">
    <property type="entry name" value="HHH_MUS81"/>
</dbReference>
<dbReference type="PANTHER" id="PTHR11276">
    <property type="entry name" value="DNA POLYMERASE TYPE-X FAMILY MEMBER"/>
    <property type="match status" value="1"/>
</dbReference>
<feature type="compositionally biased region" description="Basic and acidic residues" evidence="2">
    <location>
        <begin position="83"/>
        <end position="96"/>
    </location>
</feature>
<evidence type="ECO:0000313" key="4">
    <source>
        <dbReference type="EMBL" id="ETV95865.1"/>
    </source>
</evidence>
<dbReference type="InterPro" id="IPR027421">
    <property type="entry name" value="DNA_pol_lamdba_lyase_dom_sf"/>
</dbReference>
<dbReference type="AlphaFoldDB" id="A0A024TP07"/>
<gene>
    <name evidence="4" type="ORF">H310_10904</name>
</gene>
<dbReference type="OrthoDB" id="205514at2759"/>
<dbReference type="SUPFAM" id="SSF47802">
    <property type="entry name" value="DNA polymerase beta, N-terminal domain-like"/>
    <property type="match status" value="1"/>
</dbReference>
<dbReference type="GeneID" id="20087954"/>
<dbReference type="GO" id="GO:0006303">
    <property type="term" value="P:double-strand break repair via nonhomologous end joining"/>
    <property type="evidence" value="ECO:0007669"/>
    <property type="project" value="TreeGrafter"/>
</dbReference>
<dbReference type="GO" id="GO:0005634">
    <property type="term" value="C:nucleus"/>
    <property type="evidence" value="ECO:0007669"/>
    <property type="project" value="TreeGrafter"/>
</dbReference>
<dbReference type="EMBL" id="KI913979">
    <property type="protein sequence ID" value="ETV95865.1"/>
    <property type="molecule type" value="Genomic_DNA"/>
</dbReference>
<dbReference type="GO" id="GO:0003677">
    <property type="term" value="F:DNA binding"/>
    <property type="evidence" value="ECO:0007669"/>
    <property type="project" value="InterPro"/>
</dbReference>
<evidence type="ECO:0000256" key="2">
    <source>
        <dbReference type="SAM" id="MobiDB-lite"/>
    </source>
</evidence>
<proteinExistence type="predicted"/>
<feature type="compositionally biased region" description="Basic residues" evidence="2">
    <location>
        <begin position="62"/>
        <end position="82"/>
    </location>
</feature>
<dbReference type="RefSeq" id="XP_008875616.1">
    <property type="nucleotide sequence ID" value="XM_008877394.1"/>
</dbReference>
<dbReference type="Pfam" id="PF14716">
    <property type="entry name" value="HHH_8"/>
    <property type="match status" value="1"/>
</dbReference>
<name>A0A024TP07_9STRA</name>
<dbReference type="InterPro" id="IPR022312">
    <property type="entry name" value="DNA_pol_X"/>
</dbReference>
<dbReference type="Gene3D" id="1.10.150.110">
    <property type="entry name" value="DNA polymerase beta, N-terminal domain-like"/>
    <property type="match status" value="1"/>
</dbReference>
<dbReference type="GO" id="GO:0006284">
    <property type="term" value="P:base-excision repair"/>
    <property type="evidence" value="ECO:0007669"/>
    <property type="project" value="TreeGrafter"/>
</dbReference>
<evidence type="ECO:0000256" key="1">
    <source>
        <dbReference type="PIRSR" id="PIRSR622312-50"/>
    </source>
</evidence>